<organism evidence="1 2">
    <name type="scientific">Aureimonas endophytica</name>
    <dbReference type="NCBI Taxonomy" id="2027858"/>
    <lineage>
        <taxon>Bacteria</taxon>
        <taxon>Pseudomonadati</taxon>
        <taxon>Pseudomonadota</taxon>
        <taxon>Alphaproteobacteria</taxon>
        <taxon>Hyphomicrobiales</taxon>
        <taxon>Aurantimonadaceae</taxon>
        <taxon>Aureimonas</taxon>
    </lineage>
</organism>
<keyword evidence="2" id="KW-1185">Reference proteome</keyword>
<dbReference type="EMBL" id="BMIQ01000001">
    <property type="protein sequence ID" value="GGD93717.1"/>
    <property type="molecule type" value="Genomic_DNA"/>
</dbReference>
<accession>A0A917E151</accession>
<gene>
    <name evidence="1" type="ORF">GCM10011390_10580</name>
</gene>
<dbReference type="AlphaFoldDB" id="A0A917E151"/>
<evidence type="ECO:0000313" key="1">
    <source>
        <dbReference type="EMBL" id="GGD93717.1"/>
    </source>
</evidence>
<comment type="caution">
    <text evidence="1">The sequence shown here is derived from an EMBL/GenBank/DDBJ whole genome shotgun (WGS) entry which is preliminary data.</text>
</comment>
<evidence type="ECO:0000313" key="2">
    <source>
        <dbReference type="Proteomes" id="UP000644699"/>
    </source>
</evidence>
<reference evidence="1" key="2">
    <citation type="submission" date="2020-09" db="EMBL/GenBank/DDBJ databases">
        <authorList>
            <person name="Sun Q."/>
            <person name="Zhou Y."/>
        </authorList>
    </citation>
    <scope>NUCLEOTIDE SEQUENCE</scope>
    <source>
        <strain evidence="1">CGMCC 1.15367</strain>
    </source>
</reference>
<name>A0A917E151_9HYPH</name>
<sequence length="193" mass="19169">MTTEETYRIGIEADTSAFDKALGDMTAKADAFGAAFSGALKGAVAGTQSLDTVLRQLALRLSTIALNAALKPVTDAAGGLFGQLAGGLGALFGGGGAASGQVQPFAKGGVVASPSYFPSGRRIGLMGEAGAEAILPLRRGPDGTLGVAAGPGRGGTGGIVFNVTTADAASFRRSEAQIQAMLARAAERGRRGL</sequence>
<dbReference type="Proteomes" id="UP000644699">
    <property type="component" value="Unassembled WGS sequence"/>
</dbReference>
<protein>
    <submittedName>
        <fullName evidence="1">Tail protein</fullName>
    </submittedName>
</protein>
<proteinExistence type="predicted"/>
<dbReference type="RefSeq" id="WP_188907127.1">
    <property type="nucleotide sequence ID" value="NZ_BMIQ01000001.1"/>
</dbReference>
<reference evidence="1" key="1">
    <citation type="journal article" date="2014" name="Int. J. Syst. Evol. Microbiol.">
        <title>Complete genome sequence of Corynebacterium casei LMG S-19264T (=DSM 44701T), isolated from a smear-ripened cheese.</title>
        <authorList>
            <consortium name="US DOE Joint Genome Institute (JGI-PGF)"/>
            <person name="Walter F."/>
            <person name="Albersmeier A."/>
            <person name="Kalinowski J."/>
            <person name="Ruckert C."/>
        </authorList>
    </citation>
    <scope>NUCLEOTIDE SEQUENCE</scope>
    <source>
        <strain evidence="1">CGMCC 1.15367</strain>
    </source>
</reference>